<dbReference type="NCBIfam" id="TIGR02531">
    <property type="entry name" value="yecD_yerC"/>
    <property type="match status" value="1"/>
</dbReference>
<evidence type="ECO:0000313" key="2">
    <source>
        <dbReference type="Proteomes" id="UP000006462"/>
    </source>
</evidence>
<dbReference type="Pfam" id="PF01371">
    <property type="entry name" value="Trp_repressor"/>
    <property type="match status" value="1"/>
</dbReference>
<protein>
    <submittedName>
        <fullName evidence="1">TrpR family protein YerC/YecD</fullName>
    </submittedName>
</protein>
<name>A0ABP2HQK9_9BACT</name>
<dbReference type="Gene3D" id="1.10.1270.10">
    <property type="entry name" value="TrpR-like"/>
    <property type="match status" value="1"/>
</dbReference>
<keyword evidence="2" id="KW-1185">Reference proteome</keyword>
<comment type="caution">
    <text evidence="1">The sequence shown here is derived from an EMBL/GenBank/DDBJ whole genome shotgun (WGS) entry which is preliminary data.</text>
</comment>
<evidence type="ECO:0000313" key="1">
    <source>
        <dbReference type="EMBL" id="EFB89617.1"/>
    </source>
</evidence>
<dbReference type="RefSeq" id="WP_009165904.1">
    <property type="nucleotide sequence ID" value="NZ_ADFP01000124.1"/>
</dbReference>
<dbReference type="PIRSF" id="PIRSF012508">
    <property type="entry name" value="YerC"/>
    <property type="match status" value="1"/>
</dbReference>
<dbReference type="SUPFAM" id="SSF48295">
    <property type="entry name" value="TrpR-like"/>
    <property type="match status" value="1"/>
</dbReference>
<dbReference type="Proteomes" id="UP000006462">
    <property type="component" value="Unassembled WGS sequence"/>
</dbReference>
<dbReference type="InterPro" id="IPR000831">
    <property type="entry name" value="Trp_repress"/>
</dbReference>
<dbReference type="EMBL" id="ADFP01000124">
    <property type="protein sequence ID" value="EFB89617.1"/>
    <property type="molecule type" value="Genomic_DNA"/>
</dbReference>
<proteinExistence type="predicted"/>
<dbReference type="InterPro" id="IPR038116">
    <property type="entry name" value="TrpR-like_sf"/>
</dbReference>
<sequence>MTHLNSELIDRFYLAILALKTPEECAVFFEGLRTVTEIQNMAQRPEVAQLPADGRNYQEITNGAGVSAATISRVNRCLRYGSGGYRLALARLGREKR</sequence>
<dbReference type="PANTHER" id="PTHR40080">
    <property type="entry name" value="LMO1763 PROTEIN"/>
    <property type="match status" value="1"/>
</dbReference>
<dbReference type="InterPro" id="IPR010921">
    <property type="entry name" value="Trp_repressor/repl_initiator"/>
</dbReference>
<dbReference type="InterPro" id="IPR013368">
    <property type="entry name" value="YecD_YerC"/>
</dbReference>
<dbReference type="PANTHER" id="PTHR40080:SF1">
    <property type="entry name" value="TRPR-LIKE PROTEIN YERC_YECD"/>
    <property type="match status" value="1"/>
</dbReference>
<organism evidence="1 2">
    <name type="scientific">Pyramidobacter piscolens W5455</name>
    <dbReference type="NCBI Taxonomy" id="352165"/>
    <lineage>
        <taxon>Bacteria</taxon>
        <taxon>Thermotogati</taxon>
        <taxon>Synergistota</taxon>
        <taxon>Synergistia</taxon>
        <taxon>Synergistales</taxon>
        <taxon>Dethiosulfovibrionaceae</taxon>
        <taxon>Pyramidobacter</taxon>
    </lineage>
</organism>
<gene>
    <name evidence="1" type="ORF">HMPREF7215_0993</name>
</gene>
<dbReference type="GeneID" id="90985498"/>
<reference evidence="1 2" key="1">
    <citation type="submission" date="2009-12" db="EMBL/GenBank/DDBJ databases">
        <authorList>
            <person name="Shrivastava S."/>
            <person name="Madupu R."/>
            <person name="Durkin A.S."/>
            <person name="Torralba M."/>
            <person name="Methe B."/>
            <person name="Sutton G.G."/>
            <person name="Strausberg R.L."/>
            <person name="Nelson K.E."/>
        </authorList>
    </citation>
    <scope>NUCLEOTIDE SEQUENCE [LARGE SCALE GENOMIC DNA]</scope>
    <source>
        <strain evidence="1 2">W5455</strain>
    </source>
</reference>
<accession>A0ABP2HQK9</accession>